<sequence>MGWGWWGRGPYPGKGPWSWLPPWMRPGWYFGRGWCWWWLYAGAPPPSPLYYPPWLTASDLEAYRKWLEDVRARLNEELQELEKRIKELKEKEGA</sequence>
<name>A0A7C3WJU6_THEPE</name>
<comment type="caution">
    <text evidence="2">The sequence shown here is derived from an EMBL/GenBank/DDBJ whole genome shotgun (WGS) entry which is preliminary data.</text>
</comment>
<protein>
    <recommendedName>
        <fullName evidence="4">DUF5320 domain-containing protein</fullName>
    </recommendedName>
</protein>
<evidence type="ECO:0000256" key="1">
    <source>
        <dbReference type="SAM" id="Coils"/>
    </source>
</evidence>
<proteinExistence type="predicted"/>
<dbReference type="AlphaFoldDB" id="A0A7C3WJU6"/>
<evidence type="ECO:0000313" key="3">
    <source>
        <dbReference type="EMBL" id="HHP04472.1"/>
    </source>
</evidence>
<keyword evidence="1" id="KW-0175">Coiled coil</keyword>
<feature type="coiled-coil region" evidence="1">
    <location>
        <begin position="64"/>
        <end position="94"/>
    </location>
</feature>
<gene>
    <name evidence="3" type="ORF">ENM88_01805</name>
    <name evidence="2" type="ORF">ENV88_03050</name>
</gene>
<accession>A0A7C3WJU6</accession>
<evidence type="ECO:0008006" key="4">
    <source>
        <dbReference type="Google" id="ProtNLM"/>
    </source>
</evidence>
<organism evidence="2">
    <name type="scientific">Thermofilum pendens</name>
    <dbReference type="NCBI Taxonomy" id="2269"/>
    <lineage>
        <taxon>Archaea</taxon>
        <taxon>Thermoproteota</taxon>
        <taxon>Thermoprotei</taxon>
        <taxon>Thermofilales</taxon>
        <taxon>Thermofilaceae</taxon>
        <taxon>Thermofilum</taxon>
    </lineage>
</organism>
<reference evidence="2" key="1">
    <citation type="journal article" date="2020" name="mSystems">
        <title>Genome- and Community-Level Interaction Insights into Carbon Utilization and Element Cycling Functions of Hydrothermarchaeota in Hydrothermal Sediment.</title>
        <authorList>
            <person name="Zhou Z."/>
            <person name="Liu Y."/>
            <person name="Xu W."/>
            <person name="Pan J."/>
            <person name="Luo Z.H."/>
            <person name="Li M."/>
        </authorList>
    </citation>
    <scope>NUCLEOTIDE SEQUENCE [LARGE SCALE GENOMIC DNA]</scope>
    <source>
        <strain evidence="3">SpSt-1125</strain>
        <strain evidence="2">SpSt-8</strain>
    </source>
</reference>
<dbReference type="EMBL" id="DTIB01000070">
    <property type="protein sequence ID" value="HGB25018.1"/>
    <property type="molecule type" value="Genomic_DNA"/>
</dbReference>
<dbReference type="EMBL" id="DRZM01000060">
    <property type="protein sequence ID" value="HHP04472.1"/>
    <property type="molecule type" value="Genomic_DNA"/>
</dbReference>
<evidence type="ECO:0000313" key="2">
    <source>
        <dbReference type="EMBL" id="HGB25018.1"/>
    </source>
</evidence>